<dbReference type="Proteomes" id="UP000029578">
    <property type="component" value="Unassembled WGS sequence"/>
</dbReference>
<organism evidence="2 3">
    <name type="scientific">Prevotella melaninogenica DNF00666</name>
    <dbReference type="NCBI Taxonomy" id="1401073"/>
    <lineage>
        <taxon>Bacteria</taxon>
        <taxon>Pseudomonadati</taxon>
        <taxon>Bacteroidota</taxon>
        <taxon>Bacteroidia</taxon>
        <taxon>Bacteroidales</taxon>
        <taxon>Prevotellaceae</taxon>
        <taxon>Prevotella</taxon>
    </lineage>
</organism>
<dbReference type="AlphaFoldDB" id="A0A096ABP4"/>
<name>A0A096ABP4_9BACT</name>
<dbReference type="GeneID" id="9497587"/>
<feature type="chain" id="PRO_5001924446" evidence="1">
    <location>
        <begin position="20"/>
        <end position="122"/>
    </location>
</feature>
<dbReference type="RefSeq" id="WP_004359888.1">
    <property type="nucleotide sequence ID" value="NZ_JRNS01000490.1"/>
</dbReference>
<comment type="caution">
    <text evidence="2">The sequence shown here is derived from an EMBL/GenBank/DDBJ whole genome shotgun (WGS) entry which is preliminary data.</text>
</comment>
<keyword evidence="1" id="KW-0732">Signal</keyword>
<reference evidence="2 3" key="1">
    <citation type="submission" date="2014-07" db="EMBL/GenBank/DDBJ databases">
        <authorList>
            <person name="McCorrison J."/>
            <person name="Sanka R."/>
            <person name="Torralba M."/>
            <person name="Gillis M."/>
            <person name="Haft D.H."/>
            <person name="Methe B."/>
            <person name="Sutton G."/>
            <person name="Nelson K.E."/>
        </authorList>
    </citation>
    <scope>NUCLEOTIDE SEQUENCE [LARGE SCALE GENOMIC DNA]</scope>
    <source>
        <strain evidence="2 3">DNF00666</strain>
    </source>
</reference>
<accession>A0A096ABP4</accession>
<dbReference type="PATRIC" id="fig|553174.6.peg.1681"/>
<sequence length="122" mass="13411">MNKYITALLVVLAATGVEAQSYQSALKIALGDVNIEDLCHKQAFKGVEQEILSVLEAFKQIKEDEETEPAQSKAVFVTDLYDNYSIALTSQSNNNQESQLFLPNPSLRTGIKIRAPSLLPLA</sequence>
<gene>
    <name evidence="2" type="ORF">HMPREF0661_10690</name>
</gene>
<proteinExistence type="predicted"/>
<evidence type="ECO:0000313" key="3">
    <source>
        <dbReference type="Proteomes" id="UP000029578"/>
    </source>
</evidence>
<feature type="signal peptide" evidence="1">
    <location>
        <begin position="1"/>
        <end position="19"/>
    </location>
</feature>
<dbReference type="EMBL" id="JRNS01000490">
    <property type="protein sequence ID" value="KGF44305.1"/>
    <property type="molecule type" value="Genomic_DNA"/>
</dbReference>
<protein>
    <submittedName>
        <fullName evidence="2">Uncharacterized protein</fullName>
    </submittedName>
</protein>
<evidence type="ECO:0000256" key="1">
    <source>
        <dbReference type="SAM" id="SignalP"/>
    </source>
</evidence>
<evidence type="ECO:0000313" key="2">
    <source>
        <dbReference type="EMBL" id="KGF44305.1"/>
    </source>
</evidence>